<dbReference type="InterPro" id="IPR004511">
    <property type="entry name" value="PAPS/APS_Rdtase"/>
</dbReference>
<comment type="cofactor">
    <cofactor evidence="4">
        <name>[4Fe-4S] cluster</name>
        <dbReference type="ChEBI" id="CHEBI:49883"/>
    </cofactor>
    <text evidence="4">Binds 1 [4Fe-4S] cluster per subunit.</text>
</comment>
<dbReference type="EC" id="1.8.4.10" evidence="4"/>
<comment type="catalytic activity">
    <reaction evidence="4">
        <text>[thioredoxin]-disulfide + sulfite + AMP + 2 H(+) = adenosine 5'-phosphosulfate + [thioredoxin]-dithiol</text>
        <dbReference type="Rhea" id="RHEA:21976"/>
        <dbReference type="Rhea" id="RHEA-COMP:10698"/>
        <dbReference type="Rhea" id="RHEA-COMP:10700"/>
        <dbReference type="ChEBI" id="CHEBI:15378"/>
        <dbReference type="ChEBI" id="CHEBI:17359"/>
        <dbReference type="ChEBI" id="CHEBI:29950"/>
        <dbReference type="ChEBI" id="CHEBI:50058"/>
        <dbReference type="ChEBI" id="CHEBI:58243"/>
        <dbReference type="ChEBI" id="CHEBI:456215"/>
        <dbReference type="EC" id="1.8.4.10"/>
    </reaction>
</comment>
<accession>A0A1H4LBY6</accession>
<organism evidence="6 7">
    <name type="scientific">Nitratireductor aquibiodomus</name>
    <dbReference type="NCBI Taxonomy" id="204799"/>
    <lineage>
        <taxon>Bacteria</taxon>
        <taxon>Pseudomonadati</taxon>
        <taxon>Pseudomonadota</taxon>
        <taxon>Alphaproteobacteria</taxon>
        <taxon>Hyphomicrobiales</taxon>
        <taxon>Phyllobacteriaceae</taxon>
        <taxon>Nitratireductor</taxon>
    </lineage>
</organism>
<evidence type="ECO:0000256" key="1">
    <source>
        <dbReference type="ARBA" id="ARBA00009732"/>
    </source>
</evidence>
<dbReference type="NCBIfam" id="NF002537">
    <property type="entry name" value="PRK02090.1"/>
    <property type="match status" value="1"/>
</dbReference>
<name>A0A1H4LBY6_9HYPH</name>
<dbReference type="Proteomes" id="UP000199064">
    <property type="component" value="Unassembled WGS sequence"/>
</dbReference>
<keyword evidence="4" id="KW-0479">Metal-binding</keyword>
<comment type="function">
    <text evidence="4">Catalyzes the formation of sulfite from adenosine 5'-phosphosulfate (APS) using thioredoxin as an electron donor.</text>
</comment>
<evidence type="ECO:0000256" key="2">
    <source>
        <dbReference type="ARBA" id="ARBA00023002"/>
    </source>
</evidence>
<dbReference type="PIRSF" id="PIRSF000857">
    <property type="entry name" value="PAPS_reductase"/>
    <property type="match status" value="1"/>
</dbReference>
<dbReference type="GO" id="GO:0019379">
    <property type="term" value="P:sulfate assimilation, phosphoadenylyl sulfate reduction by phosphoadenylyl-sulfate reductase (thioredoxin)"/>
    <property type="evidence" value="ECO:0007669"/>
    <property type="project" value="UniProtKB-UniRule"/>
</dbReference>
<gene>
    <name evidence="4" type="primary">cysH</name>
    <name evidence="6" type="ORF">SAMN05216452_2751</name>
</gene>
<feature type="binding site" evidence="4">
    <location>
        <position position="132"/>
    </location>
    <ligand>
        <name>[4Fe-4S] cluster</name>
        <dbReference type="ChEBI" id="CHEBI:49883"/>
    </ligand>
</feature>
<feature type="binding site" evidence="4">
    <location>
        <position position="216"/>
    </location>
    <ligand>
        <name>[4Fe-4S] cluster</name>
        <dbReference type="ChEBI" id="CHEBI:49883"/>
    </ligand>
</feature>
<keyword evidence="4" id="KW-0411">Iron-sulfur</keyword>
<dbReference type="Gene3D" id="3.40.50.620">
    <property type="entry name" value="HUPs"/>
    <property type="match status" value="1"/>
</dbReference>
<dbReference type="GO" id="GO:0051539">
    <property type="term" value="F:4 iron, 4 sulfur cluster binding"/>
    <property type="evidence" value="ECO:0007669"/>
    <property type="project" value="UniProtKB-UniRule"/>
</dbReference>
<keyword evidence="4" id="KW-0408">Iron</keyword>
<dbReference type="AlphaFoldDB" id="A0A1H4LBY6"/>
<comment type="similarity">
    <text evidence="1 4">Belongs to the PAPS reductase family. CysH subfamily.</text>
</comment>
<dbReference type="GO" id="GO:0046872">
    <property type="term" value="F:metal ion binding"/>
    <property type="evidence" value="ECO:0007669"/>
    <property type="project" value="UniProtKB-KW"/>
</dbReference>
<dbReference type="InterPro" id="IPR014729">
    <property type="entry name" value="Rossmann-like_a/b/a_fold"/>
</dbReference>
<keyword evidence="4" id="KW-0963">Cytoplasm</keyword>
<dbReference type="GO" id="GO:0070814">
    <property type="term" value="P:hydrogen sulfide biosynthetic process"/>
    <property type="evidence" value="ECO:0007669"/>
    <property type="project" value="UniProtKB-UniRule"/>
</dbReference>
<dbReference type="HAMAP" id="MF_00063">
    <property type="entry name" value="CysH"/>
    <property type="match status" value="1"/>
</dbReference>
<proteinExistence type="inferred from homology"/>
<evidence type="ECO:0000256" key="4">
    <source>
        <dbReference type="HAMAP-Rule" id="MF_00063"/>
    </source>
</evidence>
<dbReference type="InterPro" id="IPR002500">
    <property type="entry name" value="PAPS_reduct_dom"/>
</dbReference>
<dbReference type="EMBL" id="FNSL01000001">
    <property type="protein sequence ID" value="SEB68251.1"/>
    <property type="molecule type" value="Genomic_DNA"/>
</dbReference>
<keyword evidence="7" id="KW-1185">Reference proteome</keyword>
<dbReference type="SUPFAM" id="SSF52402">
    <property type="entry name" value="Adenine nucleotide alpha hydrolases-like"/>
    <property type="match status" value="1"/>
</dbReference>
<protein>
    <recommendedName>
        <fullName evidence="4">Adenosine 5'-phosphosulfate reductase</fullName>
        <shortName evidence="4">APS reductase</shortName>
        <ecNumber evidence="4">1.8.4.10</ecNumber>
    </recommendedName>
    <alternativeName>
        <fullName evidence="4">5'-adenylylsulfate reductase</fullName>
    </alternativeName>
    <alternativeName>
        <fullName evidence="4">Thioredoxin-dependent 5'-adenylylsulfate reductase</fullName>
    </alternativeName>
</protein>
<comment type="pathway">
    <text evidence="3 4">Sulfur metabolism; hydrogen sulfide biosynthesis; sulfite from sulfate.</text>
</comment>
<feature type="domain" description="Phosphoadenosine phosphosulphate reductase" evidence="5">
    <location>
        <begin position="51"/>
        <end position="219"/>
    </location>
</feature>
<dbReference type="GO" id="GO:0005737">
    <property type="term" value="C:cytoplasm"/>
    <property type="evidence" value="ECO:0007669"/>
    <property type="project" value="UniProtKB-SubCell"/>
</dbReference>
<dbReference type="PANTHER" id="PTHR46509:SF1">
    <property type="entry name" value="PHOSPHOADENOSINE PHOSPHOSULFATE REDUCTASE"/>
    <property type="match status" value="1"/>
</dbReference>
<keyword evidence="2 4" id="KW-0560">Oxidoreductase</keyword>
<feature type="binding site" evidence="4">
    <location>
        <position position="133"/>
    </location>
    <ligand>
        <name>[4Fe-4S] cluster</name>
        <dbReference type="ChEBI" id="CHEBI:49883"/>
    </ligand>
</feature>
<evidence type="ECO:0000259" key="5">
    <source>
        <dbReference type="Pfam" id="PF01507"/>
    </source>
</evidence>
<dbReference type="PANTHER" id="PTHR46509">
    <property type="entry name" value="PHOSPHOADENOSINE PHOSPHOSULFATE REDUCTASE"/>
    <property type="match status" value="1"/>
</dbReference>
<dbReference type="NCBIfam" id="TIGR00434">
    <property type="entry name" value="cysH"/>
    <property type="match status" value="1"/>
</dbReference>
<dbReference type="GO" id="GO:0004604">
    <property type="term" value="F:phosphoadenylyl-sulfate reductase (thioredoxin) activity"/>
    <property type="evidence" value="ECO:0007669"/>
    <property type="project" value="UniProtKB-UniRule"/>
</dbReference>
<comment type="subcellular location">
    <subcellularLocation>
        <location evidence="4">Cytoplasm</location>
    </subcellularLocation>
</comment>
<sequence>MATKPRQLDRDFAASGDATELADALNLRYGHLPAEEIIAVAIDLFDDAGGIAATSSFGADSAALLHLIAEAEPGLPITFLDTGQHFGETLQYRDQLAEDLGLTNIVIVKPLDDALNADDPDGILHQSDTDRCCAIRKVEPMARAVAPYRAWFTGRKRGQASTRAEMPVFEAVGPRIRVNPLARWTTEDQADYMRRHDLRQNPLVAFGYLSIGCFPCTSPVKPGEDARSGRWAGQAKTECGIHLSGLEAALPSASG</sequence>
<evidence type="ECO:0000313" key="6">
    <source>
        <dbReference type="EMBL" id="SEB68251.1"/>
    </source>
</evidence>
<dbReference type="CDD" id="cd23945">
    <property type="entry name" value="PAPS_reductase"/>
    <property type="match status" value="1"/>
</dbReference>
<reference evidence="7" key="1">
    <citation type="submission" date="2016-10" db="EMBL/GenBank/DDBJ databases">
        <authorList>
            <person name="Varghese N."/>
            <person name="Submissions S."/>
        </authorList>
    </citation>
    <scope>NUCLEOTIDE SEQUENCE [LARGE SCALE GENOMIC DNA]</scope>
    <source>
        <strain evidence="7">ES.061</strain>
    </source>
</reference>
<dbReference type="GO" id="GO:0043866">
    <property type="term" value="F:adenylyl-sulfate reductase (thioredoxin) activity"/>
    <property type="evidence" value="ECO:0007669"/>
    <property type="project" value="UniProtKB-EC"/>
</dbReference>
<evidence type="ECO:0000313" key="7">
    <source>
        <dbReference type="Proteomes" id="UP000199064"/>
    </source>
</evidence>
<evidence type="ECO:0000256" key="3">
    <source>
        <dbReference type="ARBA" id="ARBA00024327"/>
    </source>
</evidence>
<feature type="active site" description="Nucleophile; cysteine thiosulfonate intermediate" evidence="4">
    <location>
        <position position="239"/>
    </location>
</feature>
<dbReference type="Pfam" id="PF01507">
    <property type="entry name" value="PAPS_reduct"/>
    <property type="match status" value="1"/>
</dbReference>
<dbReference type="RefSeq" id="WP_090329164.1">
    <property type="nucleotide sequence ID" value="NZ_FNSL01000001.1"/>
</dbReference>
<feature type="binding site" evidence="4">
    <location>
        <position position="213"/>
    </location>
    <ligand>
        <name>[4Fe-4S] cluster</name>
        <dbReference type="ChEBI" id="CHEBI:49883"/>
    </ligand>
</feature>